<proteinExistence type="predicted"/>
<sequence length="271" mass="29417">MPIAPRPMTCPTCEAPLGVPVSAAGKTVRCPRCKEPFKVPEVAVAVAVLAPDPANDLDFFSDATPAVDEPRFPHFHVIDPNGLQNFRLYIGDGELVGVYLGQDWIPPVWLSGAGIGAFAVGMGAVKGTIRDGLTEALTAGVIGAAIGAVGGALCGALVGLALDSFRGPDPDKYTERRARVDKKPLHLLRRDHELNFVIKARNIEDALIYKPSVLFRLWNRGAPHEALLKLYLRDRDDLVLGLTTLSDVRRLTKLLGELTERRVRTFTDVSH</sequence>
<dbReference type="Proteomes" id="UP000676565">
    <property type="component" value="Unassembled WGS sequence"/>
</dbReference>
<keyword evidence="3" id="KW-1185">Reference proteome</keyword>
<accession>A0ABS5BSR0</accession>
<organism evidence="2 3">
    <name type="scientific">Gemmata palustris</name>
    <dbReference type="NCBI Taxonomy" id="2822762"/>
    <lineage>
        <taxon>Bacteria</taxon>
        <taxon>Pseudomonadati</taxon>
        <taxon>Planctomycetota</taxon>
        <taxon>Planctomycetia</taxon>
        <taxon>Gemmatales</taxon>
        <taxon>Gemmataceae</taxon>
        <taxon>Gemmata</taxon>
    </lineage>
</organism>
<feature type="transmembrane region" description="Helical" evidence="1">
    <location>
        <begin position="137"/>
        <end position="162"/>
    </location>
</feature>
<evidence type="ECO:0000256" key="1">
    <source>
        <dbReference type="SAM" id="Phobius"/>
    </source>
</evidence>
<keyword evidence="1" id="KW-0812">Transmembrane</keyword>
<keyword evidence="1" id="KW-1133">Transmembrane helix</keyword>
<gene>
    <name evidence="2" type="ORF">J8F10_15970</name>
</gene>
<keyword evidence="1" id="KW-0472">Membrane</keyword>
<comment type="caution">
    <text evidence="2">The sequence shown here is derived from an EMBL/GenBank/DDBJ whole genome shotgun (WGS) entry which is preliminary data.</text>
</comment>
<reference evidence="2 3" key="1">
    <citation type="submission" date="2021-04" db="EMBL/GenBank/DDBJ databases">
        <authorList>
            <person name="Ivanova A."/>
        </authorList>
    </citation>
    <scope>NUCLEOTIDE SEQUENCE [LARGE SCALE GENOMIC DNA]</scope>
    <source>
        <strain evidence="2 3">G18</strain>
    </source>
</reference>
<protein>
    <recommendedName>
        <fullName evidence="4">Zinc finger/thioredoxin putative domain-containing protein</fullName>
    </recommendedName>
</protein>
<dbReference type="Gene3D" id="2.20.28.160">
    <property type="match status" value="1"/>
</dbReference>
<evidence type="ECO:0008006" key="4">
    <source>
        <dbReference type="Google" id="ProtNLM"/>
    </source>
</evidence>
<name>A0ABS5BSR0_9BACT</name>
<feature type="transmembrane region" description="Helical" evidence="1">
    <location>
        <begin position="104"/>
        <end position="125"/>
    </location>
</feature>
<dbReference type="EMBL" id="JAGKQQ010000001">
    <property type="protein sequence ID" value="MBP3956770.1"/>
    <property type="molecule type" value="Genomic_DNA"/>
</dbReference>
<evidence type="ECO:0000313" key="3">
    <source>
        <dbReference type="Proteomes" id="UP000676565"/>
    </source>
</evidence>
<dbReference type="RefSeq" id="WP_210655200.1">
    <property type="nucleotide sequence ID" value="NZ_JAGKQQ010000001.1"/>
</dbReference>
<evidence type="ECO:0000313" key="2">
    <source>
        <dbReference type="EMBL" id="MBP3956770.1"/>
    </source>
</evidence>